<gene>
    <name evidence="9" type="ORF">DZC52_14705</name>
</gene>
<dbReference type="InterPro" id="IPR045028">
    <property type="entry name" value="DinG/Rad3-like"/>
</dbReference>
<comment type="similarity">
    <text evidence="5">Belongs to the helicase family. DinG subfamily.</text>
</comment>
<evidence type="ECO:0000313" key="9">
    <source>
        <dbReference type="EMBL" id="RFF29102.1"/>
    </source>
</evidence>
<keyword evidence="9" id="KW-0347">Helicase</keyword>
<dbReference type="RefSeq" id="WP_116651908.1">
    <property type="nucleotide sequence ID" value="NZ_QUZK01000052.1"/>
</dbReference>
<evidence type="ECO:0000256" key="6">
    <source>
        <dbReference type="ARBA" id="ARBA00044969"/>
    </source>
</evidence>
<dbReference type="GO" id="GO:0043139">
    <property type="term" value="F:5'-3' DNA helicase activity"/>
    <property type="evidence" value="ECO:0007669"/>
    <property type="project" value="UniProtKB-EC"/>
</dbReference>
<dbReference type="InterPro" id="IPR011545">
    <property type="entry name" value="DEAD/DEAH_box_helicase_dom"/>
</dbReference>
<dbReference type="SUPFAM" id="SSF52540">
    <property type="entry name" value="P-loop containing nucleoside triphosphate hydrolases"/>
    <property type="match status" value="2"/>
</dbReference>
<dbReference type="SMART" id="SM00491">
    <property type="entry name" value="HELICc2"/>
    <property type="match status" value="1"/>
</dbReference>
<organism evidence="9 10">
    <name type="scientific">Wenzhouxiangella sediminis</name>
    <dbReference type="NCBI Taxonomy" id="1792836"/>
    <lineage>
        <taxon>Bacteria</taxon>
        <taxon>Pseudomonadati</taxon>
        <taxon>Pseudomonadota</taxon>
        <taxon>Gammaproteobacteria</taxon>
        <taxon>Chromatiales</taxon>
        <taxon>Wenzhouxiangellaceae</taxon>
        <taxon>Wenzhouxiangella</taxon>
    </lineage>
</organism>
<dbReference type="GO" id="GO:0006281">
    <property type="term" value="P:DNA repair"/>
    <property type="evidence" value="ECO:0007669"/>
    <property type="project" value="TreeGrafter"/>
</dbReference>
<keyword evidence="2" id="KW-0547">Nucleotide-binding</keyword>
<dbReference type="EMBL" id="QUZK01000052">
    <property type="protein sequence ID" value="RFF29102.1"/>
    <property type="molecule type" value="Genomic_DNA"/>
</dbReference>
<comment type="catalytic activity">
    <reaction evidence="7">
        <text>ATP + H2O = ADP + phosphate + H(+)</text>
        <dbReference type="Rhea" id="RHEA:13065"/>
        <dbReference type="ChEBI" id="CHEBI:15377"/>
        <dbReference type="ChEBI" id="CHEBI:15378"/>
        <dbReference type="ChEBI" id="CHEBI:30616"/>
        <dbReference type="ChEBI" id="CHEBI:43474"/>
        <dbReference type="ChEBI" id="CHEBI:456216"/>
        <dbReference type="EC" id="5.6.2.3"/>
    </reaction>
</comment>
<dbReference type="Pfam" id="PF13307">
    <property type="entry name" value="Helicase_C_2"/>
    <property type="match status" value="1"/>
</dbReference>
<accession>A0A3E1K4T4</accession>
<evidence type="ECO:0000256" key="2">
    <source>
        <dbReference type="ARBA" id="ARBA00022741"/>
    </source>
</evidence>
<dbReference type="InterPro" id="IPR027417">
    <property type="entry name" value="P-loop_NTPase"/>
</dbReference>
<keyword evidence="4" id="KW-0067">ATP-binding</keyword>
<proteinExistence type="inferred from homology"/>
<dbReference type="AlphaFoldDB" id="A0A3E1K4T4"/>
<reference evidence="9 10" key="1">
    <citation type="submission" date="2018-08" db="EMBL/GenBank/DDBJ databases">
        <title>Wenzhouxiangella salilacus sp. nov., a novel bacterium isolated from a saline lake in Xinjiang Province, China.</title>
        <authorList>
            <person name="Han S."/>
        </authorList>
    </citation>
    <scope>NUCLEOTIDE SEQUENCE [LARGE SCALE GENOMIC DNA]</scope>
    <source>
        <strain evidence="9 10">XDB06</strain>
    </source>
</reference>
<dbReference type="InterPro" id="IPR014001">
    <property type="entry name" value="Helicase_ATP-bd"/>
</dbReference>
<evidence type="ECO:0000256" key="7">
    <source>
        <dbReference type="ARBA" id="ARBA00048954"/>
    </source>
</evidence>
<dbReference type="SMART" id="SM00487">
    <property type="entry name" value="DEXDc"/>
    <property type="match status" value="1"/>
</dbReference>
<feature type="domain" description="Helicase ATP-binding" evidence="8">
    <location>
        <begin position="14"/>
        <end position="282"/>
    </location>
</feature>
<dbReference type="PANTHER" id="PTHR11472:SF34">
    <property type="entry name" value="REGULATOR OF TELOMERE ELONGATION HELICASE 1"/>
    <property type="match status" value="1"/>
</dbReference>
<sequence length="635" mass="70334">MSESLTNLFGPEGALAGALPDFRPREGQLRLAETIDHCLQGGQDLVAEAATGTGKTLAYLVPVLLRGERTIISTGTLNLQDQLFRRDLPLALKALGVERKVALLKGRANYLCLHRLERHISEPELFDDVMDELRIVQRWARHTNSGEISEIDDIPSGSRTWPLVTSTQDNCLGSECPFLSDCHLVHARRQAQEADVVVVNHHLLFADMALKQTGFGEVLPGADTVVIDEAHQVPDTAMRFFSRGISAWQVRELARDTLAASAGAAGSLRLLQSPVANLRAALEQAVSACVDLPRRGEYSALRDCLDEFHVLSRALNDLSRALDPLAERTRDLSNCSDRAVALHDGLHAFLEGKEGYVRWFSSRQGRFQLNLTPLDVAAPLTELRERVPATWVMTSATLAVNGRFEHFTRRLGLDSAEELVVESPFDYPEQTRLWIPENLPEPRDPAHTERLLEEVMPLVRAAGGRGFLLFTAHRALQRAAHWLRAHTDFNLLIQEDAPRHVLLERFRTTPNSLLLGAASFWEGVDVPGQALSIVVIDKLPFAAPDDPVLEATLKAVRESGENPFTTVQLPQAVLALKQGAGRLIRQWNDFGVLVLGDPRITQKPYGRLFLKSLPPMTRAHSAAEAAEFLRERLAA</sequence>
<evidence type="ECO:0000256" key="5">
    <source>
        <dbReference type="ARBA" id="ARBA00038058"/>
    </source>
</evidence>
<dbReference type="GO" id="GO:0003676">
    <property type="term" value="F:nucleic acid binding"/>
    <property type="evidence" value="ECO:0007669"/>
    <property type="project" value="InterPro"/>
</dbReference>
<dbReference type="GO" id="GO:0016818">
    <property type="term" value="F:hydrolase activity, acting on acid anhydrides, in phosphorus-containing anhydrides"/>
    <property type="evidence" value="ECO:0007669"/>
    <property type="project" value="InterPro"/>
</dbReference>
<comment type="cofactor">
    <cofactor evidence="1">
        <name>[4Fe-4S] cluster</name>
        <dbReference type="ChEBI" id="CHEBI:49883"/>
    </cofactor>
</comment>
<comment type="caution">
    <text evidence="9">The sequence shown here is derived from an EMBL/GenBank/DDBJ whole genome shotgun (WGS) entry which is preliminary data.</text>
</comment>
<evidence type="ECO:0000256" key="3">
    <source>
        <dbReference type="ARBA" id="ARBA00022801"/>
    </source>
</evidence>
<protein>
    <recommendedName>
        <fullName evidence="6">DNA 5'-3' helicase</fullName>
        <ecNumber evidence="6">5.6.2.3</ecNumber>
    </recommendedName>
</protein>
<keyword evidence="10" id="KW-1185">Reference proteome</keyword>
<evidence type="ECO:0000256" key="4">
    <source>
        <dbReference type="ARBA" id="ARBA00022840"/>
    </source>
</evidence>
<dbReference type="PROSITE" id="PS51193">
    <property type="entry name" value="HELICASE_ATP_BIND_2"/>
    <property type="match status" value="1"/>
</dbReference>
<dbReference type="Gene3D" id="3.40.50.300">
    <property type="entry name" value="P-loop containing nucleotide triphosphate hydrolases"/>
    <property type="match status" value="2"/>
</dbReference>
<evidence type="ECO:0000256" key="1">
    <source>
        <dbReference type="ARBA" id="ARBA00001966"/>
    </source>
</evidence>
<dbReference type="PANTHER" id="PTHR11472">
    <property type="entry name" value="DNA REPAIR DEAD HELICASE RAD3/XP-D SUBFAMILY MEMBER"/>
    <property type="match status" value="1"/>
</dbReference>
<dbReference type="OrthoDB" id="9805194at2"/>
<dbReference type="InterPro" id="IPR006555">
    <property type="entry name" value="ATP-dep_Helicase_C"/>
</dbReference>
<dbReference type="Proteomes" id="UP000260351">
    <property type="component" value="Unassembled WGS sequence"/>
</dbReference>
<keyword evidence="3" id="KW-0378">Hydrolase</keyword>
<dbReference type="GO" id="GO:0005524">
    <property type="term" value="F:ATP binding"/>
    <property type="evidence" value="ECO:0007669"/>
    <property type="project" value="UniProtKB-KW"/>
</dbReference>
<dbReference type="InterPro" id="IPR014013">
    <property type="entry name" value="Helic_SF1/SF2_ATP-bd_DinG/Rad3"/>
</dbReference>
<evidence type="ECO:0000313" key="10">
    <source>
        <dbReference type="Proteomes" id="UP000260351"/>
    </source>
</evidence>
<dbReference type="Pfam" id="PF00270">
    <property type="entry name" value="DEAD"/>
    <property type="match status" value="1"/>
</dbReference>
<name>A0A3E1K4T4_9GAMM</name>
<evidence type="ECO:0000259" key="8">
    <source>
        <dbReference type="PROSITE" id="PS51193"/>
    </source>
</evidence>
<dbReference type="EC" id="5.6.2.3" evidence="6"/>